<dbReference type="Gene3D" id="3.40.50.300">
    <property type="entry name" value="P-loop containing nucleotide triphosphate hydrolases"/>
    <property type="match status" value="1"/>
</dbReference>
<gene>
    <name evidence="2" type="ORF">FF100_33520</name>
</gene>
<protein>
    <submittedName>
        <fullName evidence="2">AAA family ATPase</fullName>
    </submittedName>
</protein>
<proteinExistence type="predicted"/>
<feature type="compositionally biased region" description="Basic and acidic residues" evidence="1">
    <location>
        <begin position="1"/>
        <end position="20"/>
    </location>
</feature>
<organism evidence="2 3">
    <name type="scientific">Methylobacterium terricola</name>
    <dbReference type="NCBI Taxonomy" id="2583531"/>
    <lineage>
        <taxon>Bacteria</taxon>
        <taxon>Pseudomonadati</taxon>
        <taxon>Pseudomonadota</taxon>
        <taxon>Alphaproteobacteria</taxon>
        <taxon>Hyphomicrobiales</taxon>
        <taxon>Methylobacteriaceae</taxon>
        <taxon>Methylobacterium</taxon>
    </lineage>
</organism>
<dbReference type="SUPFAM" id="SSF52540">
    <property type="entry name" value="P-loop containing nucleoside triphosphate hydrolases"/>
    <property type="match status" value="1"/>
</dbReference>
<feature type="region of interest" description="Disordered" evidence="1">
    <location>
        <begin position="1"/>
        <end position="41"/>
    </location>
</feature>
<dbReference type="InterPro" id="IPR027417">
    <property type="entry name" value="P-loop_NTPase"/>
</dbReference>
<evidence type="ECO:0000256" key="1">
    <source>
        <dbReference type="SAM" id="MobiDB-lite"/>
    </source>
</evidence>
<dbReference type="Proteomes" id="UP000305267">
    <property type="component" value="Unassembled WGS sequence"/>
</dbReference>
<reference evidence="2 3" key="1">
    <citation type="submission" date="2019-06" db="EMBL/GenBank/DDBJ databases">
        <title>Genome of Methylobacterium sp. 17Sr1-39.</title>
        <authorList>
            <person name="Seo T."/>
        </authorList>
    </citation>
    <scope>NUCLEOTIDE SEQUENCE [LARGE SCALE GENOMIC DNA]</scope>
    <source>
        <strain evidence="2 3">17Sr1-39</strain>
    </source>
</reference>
<dbReference type="EMBL" id="VDDA01000042">
    <property type="protein sequence ID" value="TNC07124.1"/>
    <property type="molecule type" value="Genomic_DNA"/>
</dbReference>
<evidence type="ECO:0000313" key="2">
    <source>
        <dbReference type="EMBL" id="TNC07124.1"/>
    </source>
</evidence>
<sequence>MERSWARTEEPRRRGGDGREGGGTGDPRAGEPPPIALHWHGEADPDADRAWLVKNLVYERGRGLTAGQWGTGKTFAALDLSASVMTGERFAGRKVMRTGGVLFIAPEGAFEIPVRLRGLVEGKLRGVAAQRAAAGVPPPDLDALPFAWIEECPPLARRGAVHRLIAAAHASADAMHERFGVELVLVILDTVAAGAGFEDENSAAETQRVMDAMGELSRATGAFVMGVDHFGKLVETGTRGSSAKEVGADVVLALLATRTEAGEVSNTRMAVRKVRGAPAGYEIPFELQVVPVGEDGDGEPVTTCVVQWKLGAGAEPRPAAVRERWPQSLRIFRTALSVALVEHGALVRPFGAGGPEVRAVKETALRWEFLRAYPAGGEDEAKRTEAKRKAFARALRTALDKGLVAAREIGGVDHLWTVGEPDGRDA</sequence>
<comment type="caution">
    <text evidence="2">The sequence shown here is derived from an EMBL/GenBank/DDBJ whole genome shotgun (WGS) entry which is preliminary data.</text>
</comment>
<dbReference type="Pfam" id="PF13481">
    <property type="entry name" value="AAA_25"/>
    <property type="match status" value="1"/>
</dbReference>
<dbReference type="OrthoDB" id="1496333at2"/>
<dbReference type="AlphaFoldDB" id="A0A5C4L5V6"/>
<keyword evidence="3" id="KW-1185">Reference proteome</keyword>
<accession>A0A5C4L5V6</accession>
<name>A0A5C4L5V6_9HYPH</name>
<evidence type="ECO:0000313" key="3">
    <source>
        <dbReference type="Proteomes" id="UP000305267"/>
    </source>
</evidence>